<evidence type="ECO:0000256" key="1">
    <source>
        <dbReference type="SAM" id="MobiDB-lite"/>
    </source>
</evidence>
<feature type="signal peptide" evidence="2">
    <location>
        <begin position="1"/>
        <end position="21"/>
    </location>
</feature>
<evidence type="ECO:0000259" key="3">
    <source>
        <dbReference type="PROSITE" id="PS51782"/>
    </source>
</evidence>
<dbReference type="CDD" id="cd00118">
    <property type="entry name" value="LysM"/>
    <property type="match status" value="2"/>
</dbReference>
<dbReference type="SUPFAM" id="SSF54106">
    <property type="entry name" value="LysM domain"/>
    <property type="match status" value="2"/>
</dbReference>
<feature type="region of interest" description="Disordered" evidence="1">
    <location>
        <begin position="159"/>
        <end position="235"/>
    </location>
</feature>
<gene>
    <name evidence="4" type="ORF">WAE58_12940</name>
</gene>
<dbReference type="Gene3D" id="3.10.350.10">
    <property type="entry name" value="LysM domain"/>
    <property type="match status" value="2"/>
</dbReference>
<evidence type="ECO:0000256" key="2">
    <source>
        <dbReference type="SAM" id="SignalP"/>
    </source>
</evidence>
<dbReference type="PANTHER" id="PTHR33734:SF22">
    <property type="entry name" value="MEMBRANE-BOUND LYTIC MUREIN TRANSGLYCOSYLASE D"/>
    <property type="match status" value="1"/>
</dbReference>
<feature type="chain" id="PRO_5047260369" evidence="2">
    <location>
        <begin position="22"/>
        <end position="410"/>
    </location>
</feature>
<name>A0ABU8NM68_9SPHI</name>
<dbReference type="PANTHER" id="PTHR33734">
    <property type="entry name" value="LYSM DOMAIN-CONTAINING GPI-ANCHORED PROTEIN 2"/>
    <property type="match status" value="1"/>
</dbReference>
<protein>
    <submittedName>
        <fullName evidence="4">LysM peptidoglycan-binding domain-containing protein</fullName>
    </submittedName>
</protein>
<dbReference type="PROSITE" id="PS51782">
    <property type="entry name" value="LYSM"/>
    <property type="match status" value="2"/>
</dbReference>
<dbReference type="EMBL" id="JBBEUB010000004">
    <property type="protein sequence ID" value="MEJ2903342.1"/>
    <property type="molecule type" value="Genomic_DNA"/>
</dbReference>
<keyword evidence="5" id="KW-1185">Reference proteome</keyword>
<dbReference type="InterPro" id="IPR018392">
    <property type="entry name" value="LysM"/>
</dbReference>
<dbReference type="SMART" id="SM00257">
    <property type="entry name" value="LysM"/>
    <property type="match status" value="3"/>
</dbReference>
<comment type="caution">
    <text evidence="4">The sequence shown here is derived from an EMBL/GenBank/DDBJ whole genome shotgun (WGS) entry which is preliminary data.</text>
</comment>
<keyword evidence="2" id="KW-0732">Signal</keyword>
<evidence type="ECO:0000313" key="4">
    <source>
        <dbReference type="EMBL" id="MEJ2903342.1"/>
    </source>
</evidence>
<feature type="domain" description="LysM" evidence="3">
    <location>
        <begin position="113"/>
        <end position="156"/>
    </location>
</feature>
<accession>A0ABU8NM68</accession>
<dbReference type="Gene3D" id="2.40.40.10">
    <property type="entry name" value="RlpA-like domain"/>
    <property type="match status" value="1"/>
</dbReference>
<organism evidence="4 5">
    <name type="scientific">Pedobacter panaciterrae</name>
    <dbReference type="NCBI Taxonomy" id="363849"/>
    <lineage>
        <taxon>Bacteria</taxon>
        <taxon>Pseudomonadati</taxon>
        <taxon>Bacteroidota</taxon>
        <taxon>Sphingobacteriia</taxon>
        <taxon>Sphingobacteriales</taxon>
        <taxon>Sphingobacteriaceae</taxon>
        <taxon>Pedobacter</taxon>
    </lineage>
</organism>
<proteinExistence type="predicted"/>
<dbReference type="Pfam" id="PF01476">
    <property type="entry name" value="LysM"/>
    <property type="match status" value="2"/>
</dbReference>
<dbReference type="InterPro" id="IPR036908">
    <property type="entry name" value="RlpA-like_sf"/>
</dbReference>
<dbReference type="InterPro" id="IPR036779">
    <property type="entry name" value="LysM_dom_sf"/>
</dbReference>
<dbReference type="RefSeq" id="WP_337716613.1">
    <property type="nucleotide sequence ID" value="NZ_JBBEUB010000004.1"/>
</dbReference>
<evidence type="ECO:0000313" key="5">
    <source>
        <dbReference type="Proteomes" id="UP001378956"/>
    </source>
</evidence>
<reference evidence="4 5" key="1">
    <citation type="submission" date="2024-03" db="EMBL/GenBank/DDBJ databases">
        <title>Sequence of Lycoming College Course Isolates.</title>
        <authorList>
            <person name="Plotts O."/>
            <person name="Newman J."/>
        </authorList>
    </citation>
    <scope>NUCLEOTIDE SEQUENCE [LARGE SCALE GENOMIC DNA]</scope>
    <source>
        <strain evidence="4 5">CJB-3</strain>
    </source>
</reference>
<dbReference type="Proteomes" id="UP001378956">
    <property type="component" value="Unassembled WGS sequence"/>
</dbReference>
<sequence length="410" mass="45290">MYKYYIVSFFAVLLSFSAAKANTRDSIGVENYNGKKLIIHKIVAKDTYYSLGRRYNVVPKYIMTFNDNKYLQIGVIIKVPTDIPFNGNPTATASTKETATPAVTDTPTEGNLIEHAVQKKENLNMLAEKYGTTVNEIKRVNNLRSINLQIGQILKIPATKSPDGTPLATVDPEKINTPPVENTQKDPVAVVVKKDSIKPQLPIQKPAAVKPDTSKPATSKPDSTKPDSAKQDNGPLLIHTVASNETMYSIATRYKLTMDQLKAKNNLTDNSLTVGQKLWIRGQYPVTPQEPEHPLDTLNSIKDPSLKYAASRYGLNQIDEKGTAVWISDTDLDPTKMLVLHRTAPIGTVMKITNPMSNRSTFAKVVGKFSENESTKDVIIVMTKAVADALGALDKRFYCNLTYGGQENEQ</sequence>
<feature type="domain" description="LysM" evidence="3">
    <location>
        <begin position="237"/>
        <end position="280"/>
    </location>
</feature>